<evidence type="ECO:0000313" key="1">
    <source>
        <dbReference type="EMBL" id="KFK43484.1"/>
    </source>
</evidence>
<proteinExistence type="predicted"/>
<keyword evidence="2" id="KW-1185">Reference proteome</keyword>
<evidence type="ECO:0000313" key="2">
    <source>
        <dbReference type="Proteomes" id="UP000029120"/>
    </source>
</evidence>
<dbReference type="AlphaFoldDB" id="A0A087HMY2"/>
<protein>
    <submittedName>
        <fullName evidence="1">Uncharacterized protein</fullName>
    </submittedName>
</protein>
<sequence length="42" mass="5004">MSRRANGQLKRAMQRTCMKAWERQSIPIDAFQLRQTLLVKEL</sequence>
<dbReference type="Proteomes" id="UP000029120">
    <property type="component" value="Chromosome 1"/>
</dbReference>
<dbReference type="Gramene" id="KFK43484">
    <property type="protein sequence ID" value="KFK43484"/>
    <property type="gene ID" value="AALP_AA1G130700"/>
</dbReference>
<accession>A0A087HMY2</accession>
<organism evidence="1 2">
    <name type="scientific">Arabis alpina</name>
    <name type="common">Alpine rock-cress</name>
    <dbReference type="NCBI Taxonomy" id="50452"/>
    <lineage>
        <taxon>Eukaryota</taxon>
        <taxon>Viridiplantae</taxon>
        <taxon>Streptophyta</taxon>
        <taxon>Embryophyta</taxon>
        <taxon>Tracheophyta</taxon>
        <taxon>Spermatophyta</taxon>
        <taxon>Magnoliopsida</taxon>
        <taxon>eudicotyledons</taxon>
        <taxon>Gunneridae</taxon>
        <taxon>Pentapetalae</taxon>
        <taxon>rosids</taxon>
        <taxon>malvids</taxon>
        <taxon>Brassicales</taxon>
        <taxon>Brassicaceae</taxon>
        <taxon>Arabideae</taxon>
        <taxon>Arabis</taxon>
    </lineage>
</organism>
<gene>
    <name evidence="1" type="ordered locus">AALP_Aa1g130700</name>
</gene>
<dbReference type="EMBL" id="CM002869">
    <property type="protein sequence ID" value="KFK43484.1"/>
    <property type="molecule type" value="Genomic_DNA"/>
</dbReference>
<name>A0A087HMY2_ARAAL</name>
<reference evidence="2" key="1">
    <citation type="journal article" date="2015" name="Nat. Plants">
        <title>Genome expansion of Arabis alpina linked with retrotransposition and reduced symmetric DNA methylation.</title>
        <authorList>
            <person name="Willing E.M."/>
            <person name="Rawat V."/>
            <person name="Mandakova T."/>
            <person name="Maumus F."/>
            <person name="James G.V."/>
            <person name="Nordstroem K.J."/>
            <person name="Becker C."/>
            <person name="Warthmann N."/>
            <person name="Chica C."/>
            <person name="Szarzynska B."/>
            <person name="Zytnicki M."/>
            <person name="Albani M.C."/>
            <person name="Kiefer C."/>
            <person name="Bergonzi S."/>
            <person name="Castaings L."/>
            <person name="Mateos J.L."/>
            <person name="Berns M.C."/>
            <person name="Bujdoso N."/>
            <person name="Piofczyk T."/>
            <person name="de Lorenzo L."/>
            <person name="Barrero-Sicilia C."/>
            <person name="Mateos I."/>
            <person name="Piednoel M."/>
            <person name="Hagmann J."/>
            <person name="Chen-Min-Tao R."/>
            <person name="Iglesias-Fernandez R."/>
            <person name="Schuster S.C."/>
            <person name="Alonso-Blanco C."/>
            <person name="Roudier F."/>
            <person name="Carbonero P."/>
            <person name="Paz-Ares J."/>
            <person name="Davis S.J."/>
            <person name="Pecinka A."/>
            <person name="Quesneville H."/>
            <person name="Colot V."/>
            <person name="Lysak M.A."/>
            <person name="Weigel D."/>
            <person name="Coupland G."/>
            <person name="Schneeberger K."/>
        </authorList>
    </citation>
    <scope>NUCLEOTIDE SEQUENCE [LARGE SCALE GENOMIC DNA]</scope>
    <source>
        <strain evidence="2">cv. Pajares</strain>
    </source>
</reference>